<evidence type="ECO:0000313" key="1">
    <source>
        <dbReference type="EMBL" id="MDN5071772.1"/>
    </source>
</evidence>
<proteinExistence type="predicted"/>
<gene>
    <name evidence="1" type="ORF">O8C76_12110</name>
</gene>
<dbReference type="EMBL" id="JAPZCX010000033">
    <property type="protein sequence ID" value="MDN5071772.1"/>
    <property type="molecule type" value="Genomic_DNA"/>
</dbReference>
<dbReference type="AlphaFoldDB" id="A0AAW7Q1B1"/>
<comment type="caution">
    <text evidence="1">The sequence shown here is derived from an EMBL/GenBank/DDBJ whole genome shotgun (WGS) entry which is preliminary data.</text>
</comment>
<evidence type="ECO:0000313" key="2">
    <source>
        <dbReference type="Proteomes" id="UP001170288"/>
    </source>
</evidence>
<sequence length="77" mass="9066">MCFVRVGDLTKRIKKKKSTPLSNIQCNKIVNFILSNTSFGKRFEMVNKYAHPSSFGQRMLQIKKLNYLLQSQRNKNR</sequence>
<accession>A0AAW7Q1B1</accession>
<dbReference type="Proteomes" id="UP001170288">
    <property type="component" value="Unassembled WGS sequence"/>
</dbReference>
<name>A0AAW7Q1B1_9BACT</name>
<organism evidence="1 2">
    <name type="scientific">Aliarcobacter butzleri</name>
    <dbReference type="NCBI Taxonomy" id="28197"/>
    <lineage>
        <taxon>Bacteria</taxon>
        <taxon>Pseudomonadati</taxon>
        <taxon>Campylobacterota</taxon>
        <taxon>Epsilonproteobacteria</taxon>
        <taxon>Campylobacterales</taxon>
        <taxon>Arcobacteraceae</taxon>
        <taxon>Aliarcobacter</taxon>
    </lineage>
</organism>
<reference evidence="1" key="1">
    <citation type="submission" date="2022-12" db="EMBL/GenBank/DDBJ databases">
        <authorList>
            <person name="Uljanovas D."/>
        </authorList>
    </citation>
    <scope>NUCLEOTIDE SEQUENCE</scope>
    <source>
        <strain evidence="1">RCM69</strain>
    </source>
</reference>
<dbReference type="RefSeq" id="WP_301372742.1">
    <property type="nucleotide sequence ID" value="NZ_JAPZCX010000033.1"/>
</dbReference>
<reference evidence="1" key="2">
    <citation type="journal article" date="2023" name="Microorganisms">
        <title>Genomic Characterization of Arcobacter butzleri Strains Isolated from Various Sources in Lithuania.</title>
        <authorList>
            <person name="Uljanovas D."/>
            <person name="Golz G."/>
            <person name="Fleischmann S."/>
            <person name="Kudirkiene E."/>
            <person name="Kasetiene N."/>
            <person name="Grineviciene A."/>
            <person name="Tamuleviciene E."/>
            <person name="Aksomaitiene J."/>
            <person name="Alter T."/>
            <person name="Malakauskas M."/>
        </authorList>
    </citation>
    <scope>NUCLEOTIDE SEQUENCE</scope>
    <source>
        <strain evidence="1">RCM69</strain>
    </source>
</reference>
<protein>
    <submittedName>
        <fullName evidence="1">Uncharacterized protein</fullName>
    </submittedName>
</protein>